<comment type="caution">
    <text evidence="2">The sequence shown here is derived from an EMBL/GenBank/DDBJ whole genome shotgun (WGS) entry which is preliminary data.</text>
</comment>
<gene>
    <name evidence="2" type="ORF">CLIB1423_33S00364</name>
</gene>
<keyword evidence="3" id="KW-1185">Reference proteome</keyword>
<reference evidence="2" key="1">
    <citation type="submission" date="2022-03" db="EMBL/GenBank/DDBJ databases">
        <authorList>
            <person name="Legras J.-L."/>
            <person name="Devillers H."/>
            <person name="Grondin C."/>
        </authorList>
    </citation>
    <scope>NUCLEOTIDE SEQUENCE</scope>
    <source>
        <strain evidence="2">CLIB 1423</strain>
    </source>
</reference>
<organism evidence="2 3">
    <name type="scientific">[Candida] railenensis</name>
    <dbReference type="NCBI Taxonomy" id="45579"/>
    <lineage>
        <taxon>Eukaryota</taxon>
        <taxon>Fungi</taxon>
        <taxon>Dikarya</taxon>
        <taxon>Ascomycota</taxon>
        <taxon>Saccharomycotina</taxon>
        <taxon>Pichiomycetes</taxon>
        <taxon>Debaryomycetaceae</taxon>
        <taxon>Kurtzmaniella</taxon>
    </lineage>
</organism>
<evidence type="ECO:0000313" key="2">
    <source>
        <dbReference type="EMBL" id="CAH2355760.1"/>
    </source>
</evidence>
<dbReference type="EMBL" id="CAKXYY010000033">
    <property type="protein sequence ID" value="CAH2355760.1"/>
    <property type="molecule type" value="Genomic_DNA"/>
</dbReference>
<accession>A0A9P0QWT7</accession>
<evidence type="ECO:0000256" key="1">
    <source>
        <dbReference type="SAM" id="MobiDB-lite"/>
    </source>
</evidence>
<evidence type="ECO:0000313" key="3">
    <source>
        <dbReference type="Proteomes" id="UP000837801"/>
    </source>
</evidence>
<feature type="region of interest" description="Disordered" evidence="1">
    <location>
        <begin position="33"/>
        <end position="61"/>
    </location>
</feature>
<dbReference type="Proteomes" id="UP000837801">
    <property type="component" value="Unassembled WGS sequence"/>
</dbReference>
<protein>
    <submittedName>
        <fullName evidence="2">Uncharacterized protein</fullName>
    </submittedName>
</protein>
<dbReference type="OrthoDB" id="4084459at2759"/>
<sequence length="270" mass="31887">MVIISVLSDDNKRRKHPREDDVDLEYDFDKRLKLTSESEEMEDAASETQEGPRRQNESNTKYSLNPSLKLKYSITKPNIYRESNSSSNVGSLGSSLSGPEVSDFIANKLYSHFYTIYLSKAALIKWYNSRWMIVYHFQKWVLRLFNRFYRKYIKKIGGSNKIKLFSEFNSILDMIGSSHINFQWSDLMRILTEENYLENVRLRKRAKARDDKKQLQSNQDGEIIEDHSYNYWDRLKGIDKDVNMFDVDMLKGGDTDNKFEELLDSDMEIE</sequence>
<proteinExistence type="predicted"/>
<name>A0A9P0QWT7_9ASCO</name>
<dbReference type="AlphaFoldDB" id="A0A9P0QWT7"/>